<keyword evidence="2" id="KW-1185">Reference proteome</keyword>
<dbReference type="EMBL" id="KK914200">
    <property type="protein sequence ID" value="KDP47060.1"/>
    <property type="molecule type" value="Genomic_DNA"/>
</dbReference>
<accession>A0A067LQ47</accession>
<protein>
    <submittedName>
        <fullName evidence="1">Uncharacterized protein</fullName>
    </submittedName>
</protein>
<evidence type="ECO:0000313" key="2">
    <source>
        <dbReference type="Proteomes" id="UP000027138"/>
    </source>
</evidence>
<dbReference type="AlphaFoldDB" id="A0A067LQ47"/>
<gene>
    <name evidence="1" type="ORF">JCGZ_10787</name>
</gene>
<organism evidence="1 2">
    <name type="scientific">Jatropha curcas</name>
    <name type="common">Barbados nut</name>
    <dbReference type="NCBI Taxonomy" id="180498"/>
    <lineage>
        <taxon>Eukaryota</taxon>
        <taxon>Viridiplantae</taxon>
        <taxon>Streptophyta</taxon>
        <taxon>Embryophyta</taxon>
        <taxon>Tracheophyta</taxon>
        <taxon>Spermatophyta</taxon>
        <taxon>Magnoliopsida</taxon>
        <taxon>eudicotyledons</taxon>
        <taxon>Gunneridae</taxon>
        <taxon>Pentapetalae</taxon>
        <taxon>rosids</taxon>
        <taxon>fabids</taxon>
        <taxon>Malpighiales</taxon>
        <taxon>Euphorbiaceae</taxon>
        <taxon>Crotonoideae</taxon>
        <taxon>Jatropheae</taxon>
        <taxon>Jatropha</taxon>
    </lineage>
</organism>
<sequence length="150" mass="16032">MVRQAPLPLALRFRPPYDEHVVANDSPFAADYTSSLFSRGRSSSGAIGPPSTTAAFSSIFRRNLAVQSIPGDEKGGSCRAQSGQTSHWLIKLLVDLDSLRNLESGGGNLAIFWARSTFRPPCTAAGGGISVTGRRHSGEALRGRILFSSR</sequence>
<dbReference type="Proteomes" id="UP000027138">
    <property type="component" value="Unassembled WGS sequence"/>
</dbReference>
<reference evidence="1 2" key="1">
    <citation type="journal article" date="2014" name="PLoS ONE">
        <title>Global Analysis of Gene Expression Profiles in Physic Nut (Jatropha curcas L.) Seedlings Exposed to Salt Stress.</title>
        <authorList>
            <person name="Zhang L."/>
            <person name="Zhang C."/>
            <person name="Wu P."/>
            <person name="Chen Y."/>
            <person name="Li M."/>
            <person name="Jiang H."/>
            <person name="Wu G."/>
        </authorList>
    </citation>
    <scope>NUCLEOTIDE SEQUENCE [LARGE SCALE GENOMIC DNA]</scope>
    <source>
        <strain evidence="2">cv. GZQX0401</strain>
        <tissue evidence="1">Young leaves</tissue>
    </source>
</reference>
<evidence type="ECO:0000313" key="1">
    <source>
        <dbReference type="EMBL" id="KDP47060.1"/>
    </source>
</evidence>
<proteinExistence type="predicted"/>
<name>A0A067LQ47_JATCU</name>